<feature type="signal peptide" evidence="2">
    <location>
        <begin position="1"/>
        <end position="22"/>
    </location>
</feature>
<feature type="region of interest" description="Disordered" evidence="1">
    <location>
        <begin position="165"/>
        <end position="184"/>
    </location>
</feature>
<evidence type="ECO:0000313" key="3">
    <source>
        <dbReference type="EMBL" id="MBC6468441.1"/>
    </source>
</evidence>
<dbReference type="PANTHER" id="PTHR39335">
    <property type="entry name" value="BLL4220 PROTEIN"/>
    <property type="match status" value="1"/>
</dbReference>
<feature type="compositionally biased region" description="Low complexity" evidence="1">
    <location>
        <begin position="165"/>
        <end position="183"/>
    </location>
</feature>
<feature type="region of interest" description="Disordered" evidence="1">
    <location>
        <begin position="297"/>
        <end position="318"/>
    </location>
</feature>
<sequence length="318" mass="32908">MGSRRGAVLAAAAVAAAGTLLAACGGYGAGGSGYDNASAQDGAKKQEVAAAPQNTALAVTASSRLGDIVVDGEGRTLYRFDDDTASPSASNCEDACATAWPPVLVGEKIAVRKGLNSSLVGKVKRTDGNFQVTLGGWPLYRFAKDTEPGDTKGQGVNGTWFVSSPTGKKAAAAPKATKAPTKPRWTGKNTIKVADNAELGKIVVNAAGRTLYRFDEDTASPSKSNCLGACAKAWPPVKFTASLKLQGVNRKLVGNIMRKDGICQLTIGGWPIYTFAKDTKPGDIKGQGVKGTWFVSTPTGKKAQAPAQQEDTGGDYGY</sequence>
<dbReference type="PROSITE" id="PS51257">
    <property type="entry name" value="PROKAR_LIPOPROTEIN"/>
    <property type="match status" value="1"/>
</dbReference>
<organism evidence="3 4">
    <name type="scientific">Actinomadura alba</name>
    <dbReference type="NCBI Taxonomy" id="406431"/>
    <lineage>
        <taxon>Bacteria</taxon>
        <taxon>Bacillati</taxon>
        <taxon>Actinomycetota</taxon>
        <taxon>Actinomycetes</taxon>
        <taxon>Streptosporangiales</taxon>
        <taxon>Thermomonosporaceae</taxon>
        <taxon>Actinomadura</taxon>
    </lineage>
</organism>
<evidence type="ECO:0000256" key="1">
    <source>
        <dbReference type="SAM" id="MobiDB-lite"/>
    </source>
</evidence>
<dbReference type="InterPro" id="IPR006311">
    <property type="entry name" value="TAT_signal"/>
</dbReference>
<dbReference type="EMBL" id="JABVEC010000018">
    <property type="protein sequence ID" value="MBC6468441.1"/>
    <property type="molecule type" value="Genomic_DNA"/>
</dbReference>
<evidence type="ECO:0000313" key="4">
    <source>
        <dbReference type="Proteomes" id="UP000805614"/>
    </source>
</evidence>
<keyword evidence="2" id="KW-0732">Signal</keyword>
<dbReference type="PANTHER" id="PTHR39335:SF1">
    <property type="entry name" value="BLL4220 PROTEIN"/>
    <property type="match status" value="1"/>
</dbReference>
<comment type="caution">
    <text evidence="3">The sequence shown here is derived from an EMBL/GenBank/DDBJ whole genome shotgun (WGS) entry which is preliminary data.</text>
</comment>
<protein>
    <recommendedName>
        <fullName evidence="5">Lipoprotein</fullName>
    </recommendedName>
</protein>
<dbReference type="RefSeq" id="WP_187245461.1">
    <property type="nucleotide sequence ID" value="NZ_BAAAOK010000015.1"/>
</dbReference>
<proteinExistence type="predicted"/>
<dbReference type="PROSITE" id="PS51318">
    <property type="entry name" value="TAT"/>
    <property type="match status" value="1"/>
</dbReference>
<evidence type="ECO:0000256" key="2">
    <source>
        <dbReference type="SAM" id="SignalP"/>
    </source>
</evidence>
<accession>A0ABR7LUG3</accession>
<name>A0ABR7LUG3_9ACTN</name>
<reference evidence="3 4" key="1">
    <citation type="submission" date="2020-06" db="EMBL/GenBank/DDBJ databases">
        <title>Actinomadura xiongansis sp. nov., isolated from soil of Baiyangdian.</title>
        <authorList>
            <person name="Zhang X."/>
        </authorList>
    </citation>
    <scope>NUCLEOTIDE SEQUENCE [LARGE SCALE GENOMIC DNA]</scope>
    <source>
        <strain evidence="3 4">HBUM206468</strain>
    </source>
</reference>
<dbReference type="Proteomes" id="UP000805614">
    <property type="component" value="Unassembled WGS sequence"/>
</dbReference>
<keyword evidence="4" id="KW-1185">Reference proteome</keyword>
<gene>
    <name evidence="3" type="ORF">HKK74_23510</name>
</gene>
<evidence type="ECO:0008006" key="5">
    <source>
        <dbReference type="Google" id="ProtNLM"/>
    </source>
</evidence>
<dbReference type="Pfam" id="PF03640">
    <property type="entry name" value="Lipoprotein_15"/>
    <property type="match status" value="4"/>
</dbReference>
<dbReference type="InterPro" id="IPR005297">
    <property type="entry name" value="Lipoprotein_repeat"/>
</dbReference>
<feature type="chain" id="PRO_5046936141" description="Lipoprotein" evidence="2">
    <location>
        <begin position="23"/>
        <end position="318"/>
    </location>
</feature>